<name>A0A835PVT2_VANPL</name>
<evidence type="ECO:0000313" key="3">
    <source>
        <dbReference type="Proteomes" id="UP000636800"/>
    </source>
</evidence>
<dbReference type="EMBL" id="JADCNL010000012">
    <property type="protein sequence ID" value="KAG0456942.1"/>
    <property type="molecule type" value="Genomic_DNA"/>
</dbReference>
<evidence type="ECO:0000256" key="1">
    <source>
        <dbReference type="SAM" id="MobiDB-lite"/>
    </source>
</evidence>
<evidence type="ECO:0000313" key="2">
    <source>
        <dbReference type="EMBL" id="KAG0456942.1"/>
    </source>
</evidence>
<proteinExistence type="predicted"/>
<keyword evidence="3" id="KW-1185">Reference proteome</keyword>
<dbReference type="Proteomes" id="UP000636800">
    <property type="component" value="Chromosome 12"/>
</dbReference>
<gene>
    <name evidence="2" type="ORF">HPP92_022099</name>
</gene>
<organism evidence="2 3">
    <name type="scientific">Vanilla planifolia</name>
    <name type="common">Vanilla</name>
    <dbReference type="NCBI Taxonomy" id="51239"/>
    <lineage>
        <taxon>Eukaryota</taxon>
        <taxon>Viridiplantae</taxon>
        <taxon>Streptophyta</taxon>
        <taxon>Embryophyta</taxon>
        <taxon>Tracheophyta</taxon>
        <taxon>Spermatophyta</taxon>
        <taxon>Magnoliopsida</taxon>
        <taxon>Liliopsida</taxon>
        <taxon>Asparagales</taxon>
        <taxon>Orchidaceae</taxon>
        <taxon>Vanilloideae</taxon>
        <taxon>Vanilleae</taxon>
        <taxon>Vanilla</taxon>
    </lineage>
</organism>
<dbReference type="AlphaFoldDB" id="A0A835PVT2"/>
<reference evidence="2 3" key="1">
    <citation type="journal article" date="2020" name="Nat. Food">
        <title>A phased Vanilla planifolia genome enables genetic improvement of flavour and production.</title>
        <authorList>
            <person name="Hasing T."/>
            <person name="Tang H."/>
            <person name="Brym M."/>
            <person name="Khazi F."/>
            <person name="Huang T."/>
            <person name="Chambers A.H."/>
        </authorList>
    </citation>
    <scope>NUCLEOTIDE SEQUENCE [LARGE SCALE GENOMIC DNA]</scope>
    <source>
        <tissue evidence="2">Leaf</tissue>
    </source>
</reference>
<dbReference type="OrthoDB" id="288590at2759"/>
<sequence>MGSSPKTPSPGGHPTTPPPGLSAHRQKSVIPATVQRLLQWWTEWQNTRPGNHPPAITQEAEPTPIHPCTTTATSQEMRPKLYWLESSRPPVPVTPAAMTYYLRID</sequence>
<feature type="compositionally biased region" description="Low complexity" evidence="1">
    <location>
        <begin position="1"/>
        <end position="14"/>
    </location>
</feature>
<comment type="caution">
    <text evidence="2">The sequence shown here is derived from an EMBL/GenBank/DDBJ whole genome shotgun (WGS) entry which is preliminary data.</text>
</comment>
<feature type="region of interest" description="Disordered" evidence="1">
    <location>
        <begin position="45"/>
        <end position="66"/>
    </location>
</feature>
<protein>
    <submittedName>
        <fullName evidence="2">Uncharacterized protein</fullName>
    </submittedName>
</protein>
<feature type="region of interest" description="Disordered" evidence="1">
    <location>
        <begin position="1"/>
        <end position="28"/>
    </location>
</feature>
<accession>A0A835PVT2</accession>